<keyword evidence="1" id="KW-0677">Repeat</keyword>
<dbReference type="Pfam" id="PF13927">
    <property type="entry name" value="Ig_3"/>
    <property type="match status" value="2"/>
</dbReference>
<dbReference type="InterPro" id="IPR013783">
    <property type="entry name" value="Ig-like_fold"/>
</dbReference>
<dbReference type="PROSITE" id="PS50835">
    <property type="entry name" value="IG_LIKE"/>
    <property type="match status" value="1"/>
</dbReference>
<dbReference type="PANTHER" id="PTHR44170:SF6">
    <property type="entry name" value="CONTACTIN"/>
    <property type="match status" value="1"/>
</dbReference>
<evidence type="ECO:0000256" key="2">
    <source>
        <dbReference type="ARBA" id="ARBA00023157"/>
    </source>
</evidence>
<dbReference type="Gene3D" id="2.60.40.10">
    <property type="entry name" value="Immunoglobulins"/>
    <property type="match status" value="2"/>
</dbReference>
<proteinExistence type="predicted"/>
<dbReference type="Proteomes" id="UP001218638">
    <property type="component" value="Chromosome"/>
</dbReference>
<dbReference type="RefSeq" id="WP_330931041.1">
    <property type="nucleotide sequence ID" value="NZ_CP119075.1"/>
</dbReference>
<dbReference type="InterPro" id="IPR003599">
    <property type="entry name" value="Ig_sub"/>
</dbReference>
<evidence type="ECO:0000259" key="3">
    <source>
        <dbReference type="PROSITE" id="PS50835"/>
    </source>
</evidence>
<dbReference type="AlphaFoldDB" id="A0AAF0CPE3"/>
<evidence type="ECO:0000256" key="1">
    <source>
        <dbReference type="ARBA" id="ARBA00022737"/>
    </source>
</evidence>
<keyword evidence="5" id="KW-1185">Reference proteome</keyword>
<feature type="domain" description="Ig-like" evidence="3">
    <location>
        <begin position="597"/>
        <end position="766"/>
    </location>
</feature>
<sequence length="772" mass="83434">MGTVPAVPGLDYELVWPDEDLGAATSVTSELVYVQLNPVYVEKLQAHDRLRIIAAVHRGKSLTSGGITGQRTLPATTAIAHREFILYDIETYRREVIASRVPAHDIQAFPLPEKEVEYLFGPLVRRSYYVIRLTLRNTSGTDKLVNSGLISATGRALVVPLDKSQPTFTVPVTLSPQGPVQVYTILDDQTPWRTRPWVFRGLEFIGALGAAAVTSFPNSSTDLVKGTALLTGVFVPEMKKLWPDDWAGFKKNVVTFSMPELTKIPGQSTTSPMYLFFPKRELELFVSDQALYESPVLFAVQDYLPVRTKADNAKPKVRIVSIGFDSLDVPFENTLAPAKISLAGRIASANEEVEVRIDELTRIKNRLEAASASGEAALVIGQVSKRQLVEFQEMAKKALAIVNIESATADSNVSSGDVAGGESTFVKDTELSEALEGLLVVANGLIGFYELKGELYETTLTESGNASFSLLGLEKLKIGALRDATTGVLTYSDSQSGEEMLRTIKERIEASEALVKFIAVAAKLLAENSLVAALGAIAQPAEGMEPMDQRPRSRVIGVFATLKQARSVPVLPNFDRDNYPQLRSNLNTLLGDSLTPPTIVDQPVGVTVTSGNTATFTVTAKGNPEPDYTWFRNGQQLAGEVGSVLSIRNCDLSLNGTNYQVFLSNSRGSLYSDPFILSVTQKPVISPSGLTASATSVRAGTSVSFSIEVTGSEIMSYRWFHNGKALPSESGQTLNLTDVGAAHAGNYSVQIHNVYGDALSKAVALTVVPFSK</sequence>
<organism evidence="4 5">
    <name type="scientific">Synoicihabitans lomoniglobus</name>
    <dbReference type="NCBI Taxonomy" id="2909285"/>
    <lineage>
        <taxon>Bacteria</taxon>
        <taxon>Pseudomonadati</taxon>
        <taxon>Verrucomicrobiota</taxon>
        <taxon>Opitutia</taxon>
        <taxon>Opitutales</taxon>
        <taxon>Opitutaceae</taxon>
        <taxon>Synoicihabitans</taxon>
    </lineage>
</organism>
<dbReference type="SMART" id="SM00409">
    <property type="entry name" value="IG"/>
    <property type="match status" value="2"/>
</dbReference>
<dbReference type="SUPFAM" id="SSF48726">
    <property type="entry name" value="Immunoglobulin"/>
    <property type="match status" value="2"/>
</dbReference>
<dbReference type="GO" id="GO:0016020">
    <property type="term" value="C:membrane"/>
    <property type="evidence" value="ECO:0007669"/>
    <property type="project" value="UniProtKB-SubCell"/>
</dbReference>
<reference evidence="4" key="1">
    <citation type="submission" date="2023-03" db="EMBL/GenBank/DDBJ databases">
        <title>Lomoglobus Profundus gen. nov., sp. nov., a novel member of the phylum Verrucomicrobia, isolated from deep-marine sediment of South China Sea.</title>
        <authorList>
            <person name="Ahmad T."/>
            <person name="Ishaq S.E."/>
            <person name="Wang F."/>
        </authorList>
    </citation>
    <scope>NUCLEOTIDE SEQUENCE</scope>
    <source>
        <strain evidence="4">LMO-M01</strain>
    </source>
</reference>
<gene>
    <name evidence="4" type="ORF">PXH66_18305</name>
</gene>
<evidence type="ECO:0000313" key="5">
    <source>
        <dbReference type="Proteomes" id="UP001218638"/>
    </source>
</evidence>
<protein>
    <submittedName>
        <fullName evidence="4">Immunoglobulin domain-containing protein</fullName>
    </submittedName>
</protein>
<evidence type="ECO:0000313" key="4">
    <source>
        <dbReference type="EMBL" id="WED64294.1"/>
    </source>
</evidence>
<dbReference type="InterPro" id="IPR003598">
    <property type="entry name" value="Ig_sub2"/>
</dbReference>
<dbReference type="EMBL" id="CP119075">
    <property type="protein sequence ID" value="WED64294.1"/>
    <property type="molecule type" value="Genomic_DNA"/>
</dbReference>
<name>A0AAF0CPE3_9BACT</name>
<dbReference type="InterPro" id="IPR007110">
    <property type="entry name" value="Ig-like_dom"/>
</dbReference>
<dbReference type="GO" id="GO:0098609">
    <property type="term" value="P:cell-cell adhesion"/>
    <property type="evidence" value="ECO:0007669"/>
    <property type="project" value="TreeGrafter"/>
</dbReference>
<keyword evidence="2" id="KW-1015">Disulfide bond</keyword>
<dbReference type="SMART" id="SM00408">
    <property type="entry name" value="IGc2"/>
    <property type="match status" value="2"/>
</dbReference>
<dbReference type="KEGG" id="slom:PXH66_18305"/>
<accession>A0AAF0CPE3</accession>
<dbReference type="PANTHER" id="PTHR44170">
    <property type="entry name" value="PROTEIN SIDEKICK"/>
    <property type="match status" value="1"/>
</dbReference>
<dbReference type="InterPro" id="IPR036179">
    <property type="entry name" value="Ig-like_dom_sf"/>
</dbReference>